<comment type="caution">
    <text evidence="1">The sequence shown here is derived from an EMBL/GenBank/DDBJ whole genome shotgun (WGS) entry which is preliminary data.</text>
</comment>
<dbReference type="EMBL" id="JAYEET010000047">
    <property type="protein sequence ID" value="MEA1607235.1"/>
    <property type="molecule type" value="Genomic_DNA"/>
</dbReference>
<proteinExistence type="predicted"/>
<dbReference type="RefSeq" id="WP_322950055.1">
    <property type="nucleotide sequence ID" value="NZ_JAYEET010000047.1"/>
</dbReference>
<dbReference type="Proteomes" id="UP001292571">
    <property type="component" value="Unassembled WGS sequence"/>
</dbReference>
<name>A0ABU5PC86_9PSED</name>
<evidence type="ECO:0000313" key="2">
    <source>
        <dbReference type="Proteomes" id="UP001292571"/>
    </source>
</evidence>
<accession>A0ABU5PC86</accession>
<keyword evidence="2" id="KW-1185">Reference proteome</keyword>
<evidence type="ECO:0000313" key="1">
    <source>
        <dbReference type="EMBL" id="MEA1607235.1"/>
    </source>
</evidence>
<dbReference type="Pfam" id="PF13289">
    <property type="entry name" value="SIR2_2"/>
    <property type="match status" value="1"/>
</dbReference>
<reference evidence="1 2" key="1">
    <citation type="submission" date="2023-12" db="EMBL/GenBank/DDBJ databases">
        <title>Pseudomonas sp. T5W1.</title>
        <authorList>
            <person name="Maltman C."/>
        </authorList>
    </citation>
    <scope>NUCLEOTIDE SEQUENCE [LARGE SCALE GENOMIC DNA]</scope>
    <source>
        <strain evidence="1 2">T5W1</strain>
    </source>
</reference>
<protein>
    <submittedName>
        <fullName evidence="1">SIR2 family protein</fullName>
    </submittedName>
</protein>
<organism evidence="1 2">
    <name type="scientific">Pseudomonas spirodelae</name>
    <dbReference type="NCBI Taxonomy" id="3101751"/>
    <lineage>
        <taxon>Bacteria</taxon>
        <taxon>Pseudomonadati</taxon>
        <taxon>Pseudomonadota</taxon>
        <taxon>Gammaproteobacteria</taxon>
        <taxon>Pseudomonadales</taxon>
        <taxon>Pseudomonadaceae</taxon>
        <taxon>Pseudomonas</taxon>
    </lineage>
</organism>
<gene>
    <name evidence="1" type="ORF">SOP97_15655</name>
</gene>
<sequence length="398" mass="43682">MSGFTHCPYRQSSLLQQALAPNKMRIAFLLGAGCPMSIRVDAGGGNTSPLIPDIAGLTTLVSTTLATDVELGADYASLLARFGAAAPNIEEILSHLRALLDVVRDGDINGLTQPKLLALDKRICQITADVVGVPLPDGETPYHNLAAWVSGISRAHSVEVFTPNYDLLMEQALESHKVPYFDGFVGAREAFFDLPSMESDTLPSRWARLWKVHGSINWWRTPNHDVVRKNKSDDADRQMIYPSHLKYDQSRRLPYLAMLDRLRDFLGRGQAILVCCGYSFADQHLNEVIMNGLRSNPTAMCFGLLYGDRAQYPEAIRCAMRQPNLSILAADGAVLGTLNRDWNSASQDSHPLHGVAVSSVAEGEVERCRFGLGDFKKLGQFLAHQLNQNSDSGASNEA</sequence>